<dbReference type="Proteomes" id="UP000664369">
    <property type="component" value="Unassembled WGS sequence"/>
</dbReference>
<sequence>MMRFFGFVSGLMLALQGRGAAQPALPASRPVRDSAFAVHQLFKKHRHSAEGALGTGAASIVGMVSGSAQDQQVLMGVNALVTVVSVVVGLRQAFRYSADREHLIVRRYEEGWPLPPDVRRRLRMKYFHAQP</sequence>
<name>A0ABS3QDJ5_9BACT</name>
<organism evidence="1 2">
    <name type="scientific">Hymenobacter negativus</name>
    <dbReference type="NCBI Taxonomy" id="2795026"/>
    <lineage>
        <taxon>Bacteria</taxon>
        <taxon>Pseudomonadati</taxon>
        <taxon>Bacteroidota</taxon>
        <taxon>Cytophagia</taxon>
        <taxon>Cytophagales</taxon>
        <taxon>Hymenobacteraceae</taxon>
        <taxon>Hymenobacter</taxon>
    </lineage>
</organism>
<evidence type="ECO:0000313" key="2">
    <source>
        <dbReference type="Proteomes" id="UP000664369"/>
    </source>
</evidence>
<gene>
    <name evidence="1" type="ORF">J4E00_09675</name>
</gene>
<accession>A0ABS3QDJ5</accession>
<reference evidence="1 2" key="1">
    <citation type="submission" date="2021-03" db="EMBL/GenBank/DDBJ databases">
        <authorList>
            <person name="Kim M.K."/>
        </authorList>
    </citation>
    <scope>NUCLEOTIDE SEQUENCE [LARGE SCALE GENOMIC DNA]</scope>
    <source>
        <strain evidence="1 2">BT442</strain>
    </source>
</reference>
<dbReference type="RefSeq" id="WP_208174935.1">
    <property type="nucleotide sequence ID" value="NZ_JAGETZ010000003.1"/>
</dbReference>
<protein>
    <submittedName>
        <fullName evidence="1">Uncharacterized protein</fullName>
    </submittedName>
</protein>
<dbReference type="EMBL" id="JAGETZ010000003">
    <property type="protein sequence ID" value="MBO2009319.1"/>
    <property type="molecule type" value="Genomic_DNA"/>
</dbReference>
<keyword evidence="2" id="KW-1185">Reference proteome</keyword>
<comment type="caution">
    <text evidence="1">The sequence shown here is derived from an EMBL/GenBank/DDBJ whole genome shotgun (WGS) entry which is preliminary data.</text>
</comment>
<evidence type="ECO:0000313" key="1">
    <source>
        <dbReference type="EMBL" id="MBO2009319.1"/>
    </source>
</evidence>
<proteinExistence type="predicted"/>